<evidence type="ECO:0000256" key="1">
    <source>
        <dbReference type="ARBA" id="ARBA00009993"/>
    </source>
</evidence>
<comment type="similarity">
    <text evidence="1 5">Belongs to the SKP1 family.</text>
</comment>
<evidence type="ECO:0000256" key="4">
    <source>
        <dbReference type="ARBA" id="ARBA00063380"/>
    </source>
</evidence>
<dbReference type="STRING" id="1257118.L8HJ88"/>
<dbReference type="InterPro" id="IPR016897">
    <property type="entry name" value="SKP1"/>
</dbReference>
<sequence>MSVQLESSDGEVVTVPAEVAKMSVTIAHMLEDVDVISDDPDDLGSPIPLPNINSATLAKVLEYCSWHHANPNPSGDQKGADGVLEWDRKFCEVEQVVLYRLILAANYLDIKPLLELACRTVGLMIRACTTAEEIRQKFGIKADLTPEEEEEIKKEYAFLNDL</sequence>
<proteinExistence type="inferred from homology"/>
<dbReference type="InterPro" id="IPR016073">
    <property type="entry name" value="Skp1_comp_POZ"/>
</dbReference>
<evidence type="ECO:0000256" key="3">
    <source>
        <dbReference type="ARBA" id="ARBA00023278"/>
    </source>
</evidence>
<dbReference type="InterPro" id="IPR001232">
    <property type="entry name" value="SKP1-like"/>
</dbReference>
<dbReference type="InterPro" id="IPR036296">
    <property type="entry name" value="SKP1-like_dim_sf"/>
</dbReference>
<dbReference type="CDD" id="cd18322">
    <property type="entry name" value="BTB_POZ_SKP1"/>
    <property type="match status" value="1"/>
</dbReference>
<gene>
    <name evidence="8" type="ORF">ACA1_290190</name>
</gene>
<keyword evidence="8" id="KW-0436">Ligase</keyword>
<dbReference type="GO" id="GO:0071987">
    <property type="term" value="F:WD40-repeat domain binding"/>
    <property type="evidence" value="ECO:0007669"/>
    <property type="project" value="UniProtKB-ARBA"/>
</dbReference>
<evidence type="ECO:0000313" key="8">
    <source>
        <dbReference type="EMBL" id="ELR25255.1"/>
    </source>
</evidence>
<dbReference type="InterPro" id="IPR016072">
    <property type="entry name" value="Skp1_comp_dimer"/>
</dbReference>
<feature type="domain" description="SKP1 component dimerisation" evidence="6">
    <location>
        <begin position="111"/>
        <end position="157"/>
    </location>
</feature>
<evidence type="ECO:0000256" key="2">
    <source>
        <dbReference type="ARBA" id="ARBA00022786"/>
    </source>
</evidence>
<evidence type="ECO:0000259" key="6">
    <source>
        <dbReference type="Pfam" id="PF01466"/>
    </source>
</evidence>
<name>L8HJ88_ACACF</name>
<dbReference type="OMA" id="EWCEIRE"/>
<dbReference type="SUPFAM" id="SSF81382">
    <property type="entry name" value="Skp1 dimerisation domain-like"/>
    <property type="match status" value="1"/>
</dbReference>
<comment type="pathway">
    <text evidence="5">Protein modification; protein ubiquitination.</text>
</comment>
<dbReference type="Pfam" id="PF03931">
    <property type="entry name" value="Skp1_POZ"/>
    <property type="match status" value="1"/>
</dbReference>
<accession>L8HJ88</accession>
<dbReference type="VEuPathDB" id="AmoebaDB:ACA1_290190"/>
<dbReference type="InterPro" id="IPR011333">
    <property type="entry name" value="SKP1/BTB/POZ_sf"/>
</dbReference>
<dbReference type="FunFam" id="3.30.710.10:FF:000026">
    <property type="entry name" value="E3 ubiquitin ligase complex SCF subunit"/>
    <property type="match status" value="1"/>
</dbReference>
<reference evidence="8 9" key="1">
    <citation type="journal article" date="2013" name="Genome Biol.">
        <title>Genome of Acanthamoeba castellanii highlights extensive lateral gene transfer and early evolution of tyrosine kinase signaling.</title>
        <authorList>
            <person name="Clarke M."/>
            <person name="Lohan A.J."/>
            <person name="Liu B."/>
            <person name="Lagkouvardos I."/>
            <person name="Roy S."/>
            <person name="Zafar N."/>
            <person name="Bertelli C."/>
            <person name="Schilde C."/>
            <person name="Kianianmomeni A."/>
            <person name="Burglin T.R."/>
            <person name="Frech C."/>
            <person name="Turcotte B."/>
            <person name="Kopec K.O."/>
            <person name="Synnott J.M."/>
            <person name="Choo C."/>
            <person name="Paponov I."/>
            <person name="Finkler A."/>
            <person name="Soon Heng Tan C."/>
            <person name="Hutchins A.P."/>
            <person name="Weinmeier T."/>
            <person name="Rattei T."/>
            <person name="Chu J.S."/>
            <person name="Gimenez G."/>
            <person name="Irimia M."/>
            <person name="Rigden D.J."/>
            <person name="Fitzpatrick D.A."/>
            <person name="Lorenzo-Morales J."/>
            <person name="Bateman A."/>
            <person name="Chiu C.H."/>
            <person name="Tang P."/>
            <person name="Hegemann P."/>
            <person name="Fromm H."/>
            <person name="Raoult D."/>
            <person name="Greub G."/>
            <person name="Miranda-Saavedra D."/>
            <person name="Chen N."/>
            <person name="Nash P."/>
            <person name="Ginger M.L."/>
            <person name="Horn M."/>
            <person name="Schaap P."/>
            <person name="Caler L."/>
            <person name="Loftus B."/>
        </authorList>
    </citation>
    <scope>NUCLEOTIDE SEQUENCE [LARGE SCALE GENOMIC DNA]</scope>
    <source>
        <strain evidence="8 9">Neff</strain>
    </source>
</reference>
<dbReference type="GO" id="GO:0043223">
    <property type="term" value="C:cytoplasmic SCF ubiquitin ligase complex"/>
    <property type="evidence" value="ECO:0007669"/>
    <property type="project" value="UniProtKB-ARBA"/>
</dbReference>
<dbReference type="EMBL" id="KB007805">
    <property type="protein sequence ID" value="ELR25255.1"/>
    <property type="molecule type" value="Genomic_DNA"/>
</dbReference>
<evidence type="ECO:0000259" key="7">
    <source>
        <dbReference type="Pfam" id="PF03931"/>
    </source>
</evidence>
<evidence type="ECO:0000256" key="5">
    <source>
        <dbReference type="PIRNR" id="PIRNR028729"/>
    </source>
</evidence>
<dbReference type="KEGG" id="acan:ACA1_290190"/>
<dbReference type="AlphaFoldDB" id="L8HJ88"/>
<dbReference type="OrthoDB" id="2342932at2759"/>
<dbReference type="GO" id="GO:0006511">
    <property type="term" value="P:ubiquitin-dependent protein catabolic process"/>
    <property type="evidence" value="ECO:0007669"/>
    <property type="project" value="InterPro"/>
</dbReference>
<dbReference type="PANTHER" id="PTHR11165">
    <property type="entry name" value="SKP1"/>
    <property type="match status" value="1"/>
</dbReference>
<dbReference type="SMART" id="SM00512">
    <property type="entry name" value="Skp1"/>
    <property type="match status" value="1"/>
</dbReference>
<dbReference type="GeneID" id="14926301"/>
<feature type="domain" description="SKP1 component POZ" evidence="7">
    <location>
        <begin position="2"/>
        <end position="68"/>
    </location>
</feature>
<dbReference type="UniPathway" id="UPA00143"/>
<organism evidence="8 9">
    <name type="scientific">Acanthamoeba castellanii (strain ATCC 30010 / Neff)</name>
    <dbReference type="NCBI Taxonomy" id="1257118"/>
    <lineage>
        <taxon>Eukaryota</taxon>
        <taxon>Amoebozoa</taxon>
        <taxon>Discosea</taxon>
        <taxon>Longamoebia</taxon>
        <taxon>Centramoebida</taxon>
        <taxon>Acanthamoebidae</taxon>
        <taxon>Acanthamoeba</taxon>
    </lineage>
</organism>
<evidence type="ECO:0000313" key="9">
    <source>
        <dbReference type="Proteomes" id="UP000011083"/>
    </source>
</evidence>
<dbReference type="GO" id="GO:0097602">
    <property type="term" value="F:cullin family protein binding"/>
    <property type="evidence" value="ECO:0007669"/>
    <property type="project" value="UniProtKB-ARBA"/>
</dbReference>
<dbReference type="SUPFAM" id="SSF54695">
    <property type="entry name" value="POZ domain"/>
    <property type="match status" value="1"/>
</dbReference>
<dbReference type="Proteomes" id="UP000011083">
    <property type="component" value="Unassembled WGS sequence"/>
</dbReference>
<keyword evidence="9" id="KW-1185">Reference proteome</keyword>
<dbReference type="Pfam" id="PF01466">
    <property type="entry name" value="Skp1"/>
    <property type="match status" value="1"/>
</dbReference>
<comment type="subunit">
    <text evidence="4">Multiprotein complex (SCF) with cullin and F-box-containing protein. Capable of undergoing aggregation.</text>
</comment>
<keyword evidence="2 5" id="KW-0833">Ubl conjugation pathway</keyword>
<keyword evidence="3" id="KW-0379">Hydroxylation</keyword>
<protein>
    <submittedName>
        <fullName evidence="8">SCF ubiquitin ligase complex protein SKP1a, putative</fullName>
    </submittedName>
</protein>
<dbReference type="GO" id="GO:1990444">
    <property type="term" value="F:F-box domain binding"/>
    <property type="evidence" value="ECO:0007669"/>
    <property type="project" value="UniProtKB-ARBA"/>
</dbReference>
<dbReference type="GO" id="GO:0016567">
    <property type="term" value="P:protein ubiquitination"/>
    <property type="evidence" value="ECO:0007669"/>
    <property type="project" value="UniProtKB-UniPathway"/>
</dbReference>
<dbReference type="RefSeq" id="XP_004368010.1">
    <property type="nucleotide sequence ID" value="XM_004367953.1"/>
</dbReference>
<dbReference type="Gene3D" id="3.30.710.10">
    <property type="entry name" value="Potassium Channel Kv1.1, Chain A"/>
    <property type="match status" value="1"/>
</dbReference>
<dbReference type="GO" id="GO:0016874">
    <property type="term" value="F:ligase activity"/>
    <property type="evidence" value="ECO:0007669"/>
    <property type="project" value="UniProtKB-KW"/>
</dbReference>
<dbReference type="PIRSF" id="PIRSF028729">
    <property type="entry name" value="E3_ubiquit_lig_SCF_Skp"/>
    <property type="match status" value="1"/>
</dbReference>